<evidence type="ECO:0000313" key="3">
    <source>
        <dbReference type="Proteomes" id="UP000799092"/>
    </source>
</evidence>
<reference evidence="2" key="1">
    <citation type="submission" date="2019-11" db="EMBL/GenBank/DDBJ databases">
        <authorList>
            <person name="Li J."/>
        </authorList>
    </citation>
    <scope>NUCLEOTIDE SEQUENCE</scope>
    <source>
        <strain evidence="2">B6B</strain>
    </source>
</reference>
<organism evidence="2 3">
    <name type="scientific">Aquibacillus halophilus</name>
    <dbReference type="NCBI Taxonomy" id="930132"/>
    <lineage>
        <taxon>Bacteria</taxon>
        <taxon>Bacillati</taxon>
        <taxon>Bacillota</taxon>
        <taxon>Bacilli</taxon>
        <taxon>Bacillales</taxon>
        <taxon>Bacillaceae</taxon>
        <taxon>Aquibacillus</taxon>
    </lineage>
</organism>
<keyword evidence="3" id="KW-1185">Reference proteome</keyword>
<comment type="caution">
    <text evidence="2">The sequence shown here is derived from an EMBL/GenBank/DDBJ whole genome shotgun (WGS) entry which is preliminary data.</text>
</comment>
<accession>A0A6A8D885</accession>
<feature type="transmembrane region" description="Helical" evidence="1">
    <location>
        <begin position="65"/>
        <end position="87"/>
    </location>
</feature>
<dbReference type="RefSeq" id="WP_153735136.1">
    <property type="nucleotide sequence ID" value="NZ_WJNG01000002.1"/>
</dbReference>
<feature type="transmembrane region" description="Helical" evidence="1">
    <location>
        <begin position="99"/>
        <end position="117"/>
    </location>
</feature>
<dbReference type="AlphaFoldDB" id="A0A6A8D885"/>
<dbReference type="OrthoDB" id="2973651at2"/>
<sequence length="153" mass="17325">MVAYGKELFLDNVNQLTTIIVSLALAICAQKIAGDIANMSLISFIMDGGYSLMSTSEHFSMFRNVLLPFIMYLLACSFLLWMGITNLATYDEKGDQSVMFLKILLGFFQLMLFGLIFVGAKLFSYFLLLVFTVIILIEILNYASSFDEMRRET</sequence>
<gene>
    <name evidence="2" type="ORF">GH741_02185</name>
</gene>
<protein>
    <submittedName>
        <fullName evidence="2">Uncharacterized protein</fullName>
    </submittedName>
</protein>
<dbReference type="Proteomes" id="UP000799092">
    <property type="component" value="Unassembled WGS sequence"/>
</dbReference>
<dbReference type="EMBL" id="WJNG01000002">
    <property type="protein sequence ID" value="MRH41480.1"/>
    <property type="molecule type" value="Genomic_DNA"/>
</dbReference>
<name>A0A6A8D885_9BACI</name>
<feature type="transmembrane region" description="Helical" evidence="1">
    <location>
        <begin position="123"/>
        <end position="143"/>
    </location>
</feature>
<proteinExistence type="predicted"/>
<evidence type="ECO:0000313" key="2">
    <source>
        <dbReference type="EMBL" id="MRH41480.1"/>
    </source>
</evidence>
<keyword evidence="1" id="KW-0472">Membrane</keyword>
<evidence type="ECO:0000256" key="1">
    <source>
        <dbReference type="SAM" id="Phobius"/>
    </source>
</evidence>
<keyword evidence="1" id="KW-0812">Transmembrane</keyword>
<keyword evidence="1" id="KW-1133">Transmembrane helix</keyword>